<dbReference type="InterPro" id="IPR015421">
    <property type="entry name" value="PyrdxlP-dep_Trfase_major"/>
</dbReference>
<dbReference type="STRING" id="1121306.SAMN02745196_01347"/>
<evidence type="ECO:0000256" key="4">
    <source>
        <dbReference type="ARBA" id="ARBA00023239"/>
    </source>
</evidence>
<dbReference type="InterPro" id="IPR004839">
    <property type="entry name" value="Aminotransferase_I/II_large"/>
</dbReference>
<evidence type="ECO:0000256" key="2">
    <source>
        <dbReference type="ARBA" id="ARBA00012224"/>
    </source>
</evidence>
<dbReference type="Gene3D" id="3.40.640.10">
    <property type="entry name" value="Type I PLP-dependent aspartate aminotransferase-like (Major domain)"/>
    <property type="match status" value="1"/>
</dbReference>
<evidence type="ECO:0000259" key="6">
    <source>
        <dbReference type="Pfam" id="PF00155"/>
    </source>
</evidence>
<accession>A0A1M5VSY8</accession>
<dbReference type="OrthoDB" id="9802872at2"/>
<dbReference type="EC" id="4.4.1.13" evidence="2"/>
<evidence type="ECO:0000256" key="5">
    <source>
        <dbReference type="ARBA" id="ARBA00037974"/>
    </source>
</evidence>
<organism evidence="7 8">
    <name type="scientific">Clostridium collagenovorans DSM 3089</name>
    <dbReference type="NCBI Taxonomy" id="1121306"/>
    <lineage>
        <taxon>Bacteria</taxon>
        <taxon>Bacillati</taxon>
        <taxon>Bacillota</taxon>
        <taxon>Clostridia</taxon>
        <taxon>Eubacteriales</taxon>
        <taxon>Clostridiaceae</taxon>
        <taxon>Clostridium</taxon>
    </lineage>
</organism>
<dbReference type="GO" id="GO:0030170">
    <property type="term" value="F:pyridoxal phosphate binding"/>
    <property type="evidence" value="ECO:0007669"/>
    <property type="project" value="InterPro"/>
</dbReference>
<dbReference type="InterPro" id="IPR015424">
    <property type="entry name" value="PyrdxlP-dep_Trfase"/>
</dbReference>
<keyword evidence="3" id="KW-0663">Pyridoxal phosphate</keyword>
<feature type="domain" description="Aminotransferase class I/classII large" evidence="6">
    <location>
        <begin position="36"/>
        <end position="381"/>
    </location>
</feature>
<comment type="cofactor">
    <cofactor evidence="1">
        <name>pyridoxal 5'-phosphate</name>
        <dbReference type="ChEBI" id="CHEBI:597326"/>
    </cofactor>
</comment>
<dbReference type="NCBIfam" id="TIGR04350">
    <property type="entry name" value="C_S_lyase_PatB"/>
    <property type="match status" value="1"/>
</dbReference>
<dbReference type="PANTHER" id="PTHR43525">
    <property type="entry name" value="PROTEIN MALY"/>
    <property type="match status" value="1"/>
</dbReference>
<dbReference type="Proteomes" id="UP000184526">
    <property type="component" value="Unassembled WGS sequence"/>
</dbReference>
<proteinExistence type="inferred from homology"/>
<dbReference type="SUPFAM" id="SSF53383">
    <property type="entry name" value="PLP-dependent transferases"/>
    <property type="match status" value="1"/>
</dbReference>
<evidence type="ECO:0000313" key="7">
    <source>
        <dbReference type="EMBL" id="SHH78389.1"/>
    </source>
</evidence>
<dbReference type="RefSeq" id="WP_072831268.1">
    <property type="nucleotide sequence ID" value="NZ_FQXP01000005.1"/>
</dbReference>
<dbReference type="InterPro" id="IPR015422">
    <property type="entry name" value="PyrdxlP-dep_Trfase_small"/>
</dbReference>
<dbReference type="Pfam" id="PF00155">
    <property type="entry name" value="Aminotran_1_2"/>
    <property type="match status" value="1"/>
</dbReference>
<dbReference type="Gene3D" id="3.90.1150.10">
    <property type="entry name" value="Aspartate Aminotransferase, domain 1"/>
    <property type="match status" value="1"/>
</dbReference>
<dbReference type="InterPro" id="IPR051798">
    <property type="entry name" value="Class-II_PLP-Dep_Aminotrans"/>
</dbReference>
<dbReference type="InterPro" id="IPR027619">
    <property type="entry name" value="C-S_lyase_PatB-like"/>
</dbReference>
<keyword evidence="4 7" id="KW-0456">Lyase</keyword>
<reference evidence="7 8" key="1">
    <citation type="submission" date="2016-11" db="EMBL/GenBank/DDBJ databases">
        <authorList>
            <person name="Jaros S."/>
            <person name="Januszkiewicz K."/>
            <person name="Wedrychowicz H."/>
        </authorList>
    </citation>
    <scope>NUCLEOTIDE SEQUENCE [LARGE SCALE GENOMIC DNA]</scope>
    <source>
        <strain evidence="7 8">DSM 3089</strain>
    </source>
</reference>
<sequence length="388" mass="44519">MFNFDKQVCRKNSNCAKWDILKVLGNENAIPLWVADMDFEVDPSIKANIEKRLQHEVFGYTFLGESYYNAVISWMKRRHDWDVKKEWIKFTPGVVPGINYIIGAFTNPGDEVIIQTPVYHQFFKVIENNDCKVVENPLINENGVYSIDFEDFENKITEKTKIFLLCSPHNPIGKVWKEEELRRLGEICLKHNILIISDEIHSDLIFGENKHTVFSTLSKAIEDITIVCTAPNKTFNIAGLHTANIIVPNEKLRNKFAKHLEKLCISGPTIFGAIAQEAAYSNGEEWYQGLMEYLRGNIDFAVEFIETRIPKLKVQYPEGTYLLWVDFSALGIEGEELYQRLIKEAGVILNKGSIFGKGSDLYQRINLGTSRAVIKEALERIEKFVNEL</sequence>
<dbReference type="CDD" id="cd00609">
    <property type="entry name" value="AAT_like"/>
    <property type="match status" value="1"/>
</dbReference>
<protein>
    <recommendedName>
        <fullName evidence="2">cysteine-S-conjugate beta-lyase</fullName>
        <ecNumber evidence="2">4.4.1.13</ecNumber>
    </recommendedName>
</protein>
<evidence type="ECO:0000256" key="1">
    <source>
        <dbReference type="ARBA" id="ARBA00001933"/>
    </source>
</evidence>
<comment type="similarity">
    <text evidence="5">Belongs to the class-II pyridoxal-phosphate-dependent aminotransferase family. MalY/PatB cystathionine beta-lyase subfamily.</text>
</comment>
<dbReference type="EMBL" id="FQXP01000005">
    <property type="protein sequence ID" value="SHH78389.1"/>
    <property type="molecule type" value="Genomic_DNA"/>
</dbReference>
<evidence type="ECO:0000256" key="3">
    <source>
        <dbReference type="ARBA" id="ARBA00022898"/>
    </source>
</evidence>
<name>A0A1M5VSY8_9CLOT</name>
<dbReference type="PANTHER" id="PTHR43525:SF1">
    <property type="entry name" value="PROTEIN MALY"/>
    <property type="match status" value="1"/>
</dbReference>
<keyword evidence="8" id="KW-1185">Reference proteome</keyword>
<dbReference type="AlphaFoldDB" id="A0A1M5VSY8"/>
<gene>
    <name evidence="7" type="ORF">SAMN02745196_01347</name>
</gene>
<evidence type="ECO:0000313" key="8">
    <source>
        <dbReference type="Proteomes" id="UP000184526"/>
    </source>
</evidence>
<dbReference type="GO" id="GO:0047804">
    <property type="term" value="F:cysteine-S-conjugate beta-lyase activity"/>
    <property type="evidence" value="ECO:0007669"/>
    <property type="project" value="UniProtKB-EC"/>
</dbReference>